<dbReference type="GO" id="GO:0004525">
    <property type="term" value="F:ribonuclease III activity"/>
    <property type="evidence" value="ECO:0007669"/>
    <property type="project" value="InterPro"/>
</dbReference>
<dbReference type="PANTHER" id="PTHR39671">
    <property type="entry name" value="COMPLEX PROTEIN NUCLEASE, PUTATIVE KREPB1-RELATED-RELATED"/>
    <property type="match status" value="1"/>
</dbReference>
<protein>
    <submittedName>
        <fullName evidence="1">Putative RNA editing complex protein MP67</fullName>
    </submittedName>
</protein>
<dbReference type="InterPro" id="IPR036389">
    <property type="entry name" value="RNase_III_sf"/>
</dbReference>
<dbReference type="PANTHER" id="PTHR39671:SF1">
    <property type="entry name" value="RNA EDITING COMPLEX PROTEIN MP67"/>
    <property type="match status" value="1"/>
</dbReference>
<dbReference type="VEuPathDB" id="TriTrypDB:TM35_000024410"/>
<dbReference type="OrthoDB" id="259130at2759"/>
<name>A0A1X0P8F1_9TRYP</name>
<evidence type="ECO:0000313" key="2">
    <source>
        <dbReference type="Proteomes" id="UP000192257"/>
    </source>
</evidence>
<dbReference type="AlphaFoldDB" id="A0A1X0P8F1"/>
<dbReference type="GeneID" id="39981539"/>
<dbReference type="Proteomes" id="UP000192257">
    <property type="component" value="Unassembled WGS sequence"/>
</dbReference>
<comment type="caution">
    <text evidence="1">The sequence shown here is derived from an EMBL/GenBank/DDBJ whole genome shotgun (WGS) entry which is preliminary data.</text>
</comment>
<sequence length="648" mass="73377">MISRGLTTRGTVAFATTSSSSSSISGCVNSLYSSGSVNKKKITCSHADLLAWGLSSPELDAGVSKSEMNRMKTRFYNAGQRRCTLCNEYLEASFSAHCGYVGHMARVGILERAVSILQKEIADLNTNTVNSLLTMKSTSVAQKVQNLVDTWWKRLNETEQGAVLDYKRIAPLSAPTAKKRLWRVRFLLEFLRDREVIRDSLSTSKSVVPGDGSFVRTKRFERSEMIGDNIVKVVVPDRLTRLFPANEGGVTYKLGYIQQLLDSNEGLLQIYDYIDLDTIIGVKLPNNKTKSDVVESLFGELQTFLWASEIACGISQYPAIPNSEHRYVKALVEHLMNELTHMVIMWRIETTLENAKDFLEEKLQRKLHHQQSTKRSESGAIIIKESECDRHRYALLPLLLPFSYLTTTIAGSGGTKATGASEQHFSRHIPLPLQITHHIQKKGTPLMLFDKPLSRPSVMVQHYRGRMRVVQCEKIYNREVLQALSNQHKSLQMSAVVMTSSLSNNKKSSPSNGMPVREVMKHKMEGHQQQQQQGIGVPWGELAAEKYPTWSHDVRISSLRQCVDDHLTRRGVYLETVNWNDKITTLARDMMSRCSIEMPVLQNEPMRRTEKTLRTRDMKCTETPMQPVTTNQTLESVICEPSLMHKMH</sequence>
<dbReference type="SUPFAM" id="SSF69065">
    <property type="entry name" value="RNase III domain-like"/>
    <property type="match status" value="1"/>
</dbReference>
<dbReference type="PROSITE" id="PS51257">
    <property type="entry name" value="PROKAR_LIPOPROTEIN"/>
    <property type="match status" value="1"/>
</dbReference>
<proteinExistence type="predicted"/>
<keyword evidence="2" id="KW-1185">Reference proteome</keyword>
<organism evidence="1 2">
    <name type="scientific">Trypanosoma theileri</name>
    <dbReference type="NCBI Taxonomy" id="67003"/>
    <lineage>
        <taxon>Eukaryota</taxon>
        <taxon>Discoba</taxon>
        <taxon>Euglenozoa</taxon>
        <taxon>Kinetoplastea</taxon>
        <taxon>Metakinetoplastina</taxon>
        <taxon>Trypanosomatida</taxon>
        <taxon>Trypanosomatidae</taxon>
        <taxon>Trypanosoma</taxon>
    </lineage>
</organism>
<dbReference type="EMBL" id="NBCO01000002">
    <property type="protein sequence ID" value="ORC93115.1"/>
    <property type="molecule type" value="Genomic_DNA"/>
</dbReference>
<dbReference type="GO" id="GO:0006396">
    <property type="term" value="P:RNA processing"/>
    <property type="evidence" value="ECO:0007669"/>
    <property type="project" value="InterPro"/>
</dbReference>
<evidence type="ECO:0000313" key="1">
    <source>
        <dbReference type="EMBL" id="ORC93115.1"/>
    </source>
</evidence>
<accession>A0A1X0P8F1</accession>
<reference evidence="1 2" key="1">
    <citation type="submission" date="2017-03" db="EMBL/GenBank/DDBJ databases">
        <title>An alternative strategy for trypanosome survival in the mammalian bloodstream revealed through genome and transcriptome analysis of the ubiquitous bovine parasite Trypanosoma (Megatrypanum) theileri.</title>
        <authorList>
            <person name="Kelly S."/>
            <person name="Ivens A."/>
            <person name="Mott A."/>
            <person name="O'Neill E."/>
            <person name="Emms D."/>
            <person name="Macleod O."/>
            <person name="Voorheis P."/>
            <person name="Matthews J."/>
            <person name="Matthews K."/>
            <person name="Carrington M."/>
        </authorList>
    </citation>
    <scope>NUCLEOTIDE SEQUENCE [LARGE SCALE GENOMIC DNA]</scope>
    <source>
        <strain evidence="1">Edinburgh</strain>
    </source>
</reference>
<gene>
    <name evidence="1" type="ORF">TM35_000024410</name>
</gene>
<dbReference type="RefSeq" id="XP_028887181.1">
    <property type="nucleotide sequence ID" value="XM_029021759.1"/>
</dbReference>
<dbReference type="CDD" id="cd23727">
    <property type="entry name" value="ZF_RNaseIII_KREN3"/>
    <property type="match status" value="1"/>
</dbReference>